<name>A0A4Q9H629_9BURK</name>
<dbReference type="RefSeq" id="WP_130966437.1">
    <property type="nucleotide sequence ID" value="NZ_SIXI01000001.1"/>
</dbReference>
<evidence type="ECO:0000313" key="2">
    <source>
        <dbReference type="Proteomes" id="UP000292120"/>
    </source>
</evidence>
<keyword evidence="2" id="KW-1185">Reference proteome</keyword>
<dbReference type="AlphaFoldDB" id="A0A4Q9H629"/>
<evidence type="ECO:0008006" key="3">
    <source>
        <dbReference type="Google" id="ProtNLM"/>
    </source>
</evidence>
<organism evidence="1 2">
    <name type="scientific">Aquabacterium lacunae</name>
    <dbReference type="NCBI Taxonomy" id="2528630"/>
    <lineage>
        <taxon>Bacteria</taxon>
        <taxon>Pseudomonadati</taxon>
        <taxon>Pseudomonadota</taxon>
        <taxon>Betaproteobacteria</taxon>
        <taxon>Burkholderiales</taxon>
        <taxon>Aquabacterium</taxon>
    </lineage>
</organism>
<accession>A0A4Q9H629</accession>
<dbReference type="Proteomes" id="UP000292120">
    <property type="component" value="Unassembled WGS sequence"/>
</dbReference>
<sequence>MMNCKTYVFKLSSGQLDTASLGERLWAAQHRMMCGKCRVFTANDQQLTAVMQRHKNDLLKAPPPEEPINR</sequence>
<dbReference type="EMBL" id="SIXI01000001">
    <property type="protein sequence ID" value="TBO34494.1"/>
    <property type="molecule type" value="Genomic_DNA"/>
</dbReference>
<reference evidence="1 2" key="1">
    <citation type="submission" date="2019-02" db="EMBL/GenBank/DDBJ databases">
        <title>Aquabacterium sp. strain KMB7.</title>
        <authorList>
            <person name="Chen W.-M."/>
        </authorList>
    </citation>
    <scope>NUCLEOTIDE SEQUENCE [LARGE SCALE GENOMIC DNA]</scope>
    <source>
        <strain evidence="1 2">KMB7</strain>
    </source>
</reference>
<comment type="caution">
    <text evidence="1">The sequence shown here is derived from an EMBL/GenBank/DDBJ whole genome shotgun (WGS) entry which is preliminary data.</text>
</comment>
<proteinExistence type="predicted"/>
<gene>
    <name evidence="1" type="ORF">EYS42_03550</name>
</gene>
<protein>
    <recommendedName>
        <fullName evidence="3">Zf-HC2 domain-containing protein</fullName>
    </recommendedName>
</protein>
<dbReference type="OrthoDB" id="8374021at2"/>
<evidence type="ECO:0000313" key="1">
    <source>
        <dbReference type="EMBL" id="TBO34494.1"/>
    </source>
</evidence>